<dbReference type="PROSITE" id="PS51032">
    <property type="entry name" value="AP2_ERF"/>
    <property type="match status" value="1"/>
</dbReference>
<protein>
    <recommendedName>
        <fullName evidence="7">AP2/ERF domain-containing protein</fullName>
    </recommendedName>
</protein>
<dbReference type="SUPFAM" id="SSF54171">
    <property type="entry name" value="DNA-binding domain"/>
    <property type="match status" value="1"/>
</dbReference>
<name>A0AAD8R211_LOLMU</name>
<evidence type="ECO:0000256" key="1">
    <source>
        <dbReference type="ARBA" id="ARBA00004123"/>
    </source>
</evidence>
<comment type="caution">
    <text evidence="8">The sequence shown here is derived from an EMBL/GenBank/DDBJ whole genome shotgun (WGS) entry which is preliminary data.</text>
</comment>
<keyword evidence="5" id="KW-0539">Nucleus</keyword>
<dbReference type="GO" id="GO:0003700">
    <property type="term" value="F:DNA-binding transcription factor activity"/>
    <property type="evidence" value="ECO:0007669"/>
    <property type="project" value="InterPro"/>
</dbReference>
<evidence type="ECO:0000256" key="4">
    <source>
        <dbReference type="ARBA" id="ARBA00023163"/>
    </source>
</evidence>
<dbReference type="GO" id="GO:0005634">
    <property type="term" value="C:nucleus"/>
    <property type="evidence" value="ECO:0007669"/>
    <property type="project" value="UniProtKB-SubCell"/>
</dbReference>
<dbReference type="InterPro" id="IPR036955">
    <property type="entry name" value="AP2/ERF_dom_sf"/>
</dbReference>
<dbReference type="EMBL" id="JAUUTY010000007">
    <property type="protein sequence ID" value="KAK1611504.1"/>
    <property type="molecule type" value="Genomic_DNA"/>
</dbReference>
<dbReference type="Proteomes" id="UP001231189">
    <property type="component" value="Unassembled WGS sequence"/>
</dbReference>
<evidence type="ECO:0000256" key="5">
    <source>
        <dbReference type="ARBA" id="ARBA00023242"/>
    </source>
</evidence>
<comment type="subcellular location">
    <subcellularLocation>
        <location evidence="1">Nucleus</location>
    </subcellularLocation>
</comment>
<evidence type="ECO:0000259" key="7">
    <source>
        <dbReference type="PROSITE" id="PS51032"/>
    </source>
</evidence>
<feature type="compositionally biased region" description="Pro residues" evidence="6">
    <location>
        <begin position="117"/>
        <end position="135"/>
    </location>
</feature>
<dbReference type="PANTHER" id="PTHR31677:SF252">
    <property type="entry name" value="ETHYLENE-RESPONSIVE TRANSCRIPTION FACTOR 3"/>
    <property type="match status" value="1"/>
</dbReference>
<dbReference type="SMART" id="SM00380">
    <property type="entry name" value="AP2"/>
    <property type="match status" value="1"/>
</dbReference>
<dbReference type="PANTHER" id="PTHR31677">
    <property type="entry name" value="AP2 DOMAIN CLASS TRANSCRIPTION FACTOR"/>
    <property type="match status" value="1"/>
</dbReference>
<dbReference type="InterPro" id="IPR001471">
    <property type="entry name" value="AP2/ERF_dom"/>
</dbReference>
<evidence type="ECO:0000313" key="9">
    <source>
        <dbReference type="Proteomes" id="UP001231189"/>
    </source>
</evidence>
<evidence type="ECO:0000256" key="6">
    <source>
        <dbReference type="SAM" id="MobiDB-lite"/>
    </source>
</evidence>
<proteinExistence type="predicted"/>
<keyword evidence="9" id="KW-1185">Reference proteome</keyword>
<feature type="region of interest" description="Disordered" evidence="6">
    <location>
        <begin position="110"/>
        <end position="139"/>
    </location>
</feature>
<evidence type="ECO:0000313" key="8">
    <source>
        <dbReference type="EMBL" id="KAK1611504.1"/>
    </source>
</evidence>
<dbReference type="CDD" id="cd00018">
    <property type="entry name" value="AP2"/>
    <property type="match status" value="1"/>
</dbReference>
<organism evidence="8 9">
    <name type="scientific">Lolium multiflorum</name>
    <name type="common">Italian ryegrass</name>
    <name type="synonym">Lolium perenne subsp. multiflorum</name>
    <dbReference type="NCBI Taxonomy" id="4521"/>
    <lineage>
        <taxon>Eukaryota</taxon>
        <taxon>Viridiplantae</taxon>
        <taxon>Streptophyta</taxon>
        <taxon>Embryophyta</taxon>
        <taxon>Tracheophyta</taxon>
        <taxon>Spermatophyta</taxon>
        <taxon>Magnoliopsida</taxon>
        <taxon>Liliopsida</taxon>
        <taxon>Poales</taxon>
        <taxon>Poaceae</taxon>
        <taxon>BOP clade</taxon>
        <taxon>Pooideae</taxon>
        <taxon>Poodae</taxon>
        <taxon>Poeae</taxon>
        <taxon>Poeae Chloroplast Group 2 (Poeae type)</taxon>
        <taxon>Loliodinae</taxon>
        <taxon>Loliinae</taxon>
        <taxon>Lolium</taxon>
    </lineage>
</organism>
<sequence>METMRERQAAALARKAPAPVRERERVMEAGAPVRRMKFRGVSYLPSGRYGAGINVPGSKKRQWLGTYADEEVAACAYDLAAKSVYGSKAKTNFDYPPPYDLIDKVTKAPGRRGPAYPVSPPLPPPAPPAPAPAPAPATFSYKTPPSEPVPFPVRPFLLDPSRLVQRAPGATTTAPKRFTIKGWVASQLASHPMSLRELFGLPQIRNVAPVPASSVETCFSSTTDPPLGDSASSSIRTGLMLRTPEPFILPPNIRTPSASGVGFSGDNFSPSTKDPLNFADLGGL</sequence>
<keyword evidence="2" id="KW-0805">Transcription regulation</keyword>
<keyword evidence="4" id="KW-0804">Transcription</keyword>
<dbReference type="InterPro" id="IPR016177">
    <property type="entry name" value="DNA-bd_dom_sf"/>
</dbReference>
<gene>
    <name evidence="8" type="ORF">QYE76_035177</name>
</gene>
<evidence type="ECO:0000256" key="3">
    <source>
        <dbReference type="ARBA" id="ARBA00023125"/>
    </source>
</evidence>
<dbReference type="GO" id="GO:0003677">
    <property type="term" value="F:DNA binding"/>
    <property type="evidence" value="ECO:0007669"/>
    <property type="project" value="UniProtKB-KW"/>
</dbReference>
<dbReference type="AlphaFoldDB" id="A0AAD8R211"/>
<dbReference type="Gene3D" id="3.30.730.10">
    <property type="entry name" value="AP2/ERF domain"/>
    <property type="match status" value="1"/>
</dbReference>
<reference evidence="8" key="1">
    <citation type="submission" date="2023-07" db="EMBL/GenBank/DDBJ databases">
        <title>A chromosome-level genome assembly of Lolium multiflorum.</title>
        <authorList>
            <person name="Chen Y."/>
            <person name="Copetti D."/>
            <person name="Kolliker R."/>
            <person name="Studer B."/>
        </authorList>
    </citation>
    <scope>NUCLEOTIDE SEQUENCE</scope>
    <source>
        <strain evidence="8">02402/16</strain>
        <tissue evidence="8">Leaf</tissue>
    </source>
</reference>
<evidence type="ECO:0000256" key="2">
    <source>
        <dbReference type="ARBA" id="ARBA00023015"/>
    </source>
</evidence>
<feature type="domain" description="AP2/ERF" evidence="7">
    <location>
        <begin position="37"/>
        <end position="94"/>
    </location>
</feature>
<keyword evidence="3" id="KW-0238">DNA-binding</keyword>
<accession>A0AAD8R211</accession>